<dbReference type="Proteomes" id="UP000288859">
    <property type="component" value="Unassembled WGS sequence"/>
</dbReference>
<comment type="caution">
    <text evidence="1">The sequence shown here is derived from an EMBL/GenBank/DDBJ whole genome shotgun (WGS) entry which is preliminary data.</text>
</comment>
<dbReference type="SUPFAM" id="SSF53335">
    <property type="entry name" value="S-adenosyl-L-methionine-dependent methyltransferases"/>
    <property type="match status" value="1"/>
</dbReference>
<evidence type="ECO:0000313" key="1">
    <source>
        <dbReference type="EMBL" id="RVX68426.1"/>
    </source>
</evidence>
<name>A0A438MZ49_EXOME</name>
<protein>
    <recommendedName>
        <fullName evidence="3">Methyltransferase domain-containing protein</fullName>
    </recommendedName>
</protein>
<dbReference type="AlphaFoldDB" id="A0A438MZ49"/>
<dbReference type="VEuPathDB" id="FungiDB:PV10_06777"/>
<dbReference type="Pfam" id="PF13489">
    <property type="entry name" value="Methyltransf_23"/>
    <property type="match status" value="1"/>
</dbReference>
<dbReference type="InterPro" id="IPR029063">
    <property type="entry name" value="SAM-dependent_MTases_sf"/>
</dbReference>
<dbReference type="Gene3D" id="3.40.50.150">
    <property type="entry name" value="Vaccinia Virus protein VP39"/>
    <property type="match status" value="1"/>
</dbReference>
<dbReference type="OrthoDB" id="2013972at2759"/>
<proteinExistence type="predicted"/>
<dbReference type="GO" id="GO:0008168">
    <property type="term" value="F:methyltransferase activity"/>
    <property type="evidence" value="ECO:0007669"/>
    <property type="project" value="TreeGrafter"/>
</dbReference>
<dbReference type="CDD" id="cd02440">
    <property type="entry name" value="AdoMet_MTases"/>
    <property type="match status" value="1"/>
</dbReference>
<evidence type="ECO:0000313" key="2">
    <source>
        <dbReference type="Proteomes" id="UP000288859"/>
    </source>
</evidence>
<accession>A0A438MZ49</accession>
<gene>
    <name evidence="1" type="ORF">B0A52_07426</name>
</gene>
<sequence>MANIAPDSDTDSAYGDSFFSDTTSLSSSVLEYQYENGRRYHSFKAGKYFAPNDELEQERMDLVHHVQSMVLGGELHKAPVQNPRRILDLGTGTGIWAIDIADKFPEAQVIATDLSPIQPTWIPPNLQFLVDDAEADWTFDEPFDWIHIRNMGGSIADWPALFRKCLDNLKPGGWIEIGDFEVWGSTDDDTLPVDSAYNRWQHSLNEAGEKIGRIMNIIPQVKRLVTEAGFENIKEDVYKIPLSPWPKDKRLKELGRYANMLITEALQAYSLALFTRVLGWDQAEVEVLLTGVRGDLRNLSFHLYSPMKGWESVAHGAQKFSIKD</sequence>
<evidence type="ECO:0008006" key="3">
    <source>
        <dbReference type="Google" id="ProtNLM"/>
    </source>
</evidence>
<dbReference type="PANTHER" id="PTHR43591">
    <property type="entry name" value="METHYLTRANSFERASE"/>
    <property type="match status" value="1"/>
</dbReference>
<dbReference type="EMBL" id="NAJM01000038">
    <property type="protein sequence ID" value="RVX68426.1"/>
    <property type="molecule type" value="Genomic_DNA"/>
</dbReference>
<organism evidence="1 2">
    <name type="scientific">Exophiala mesophila</name>
    <name type="common">Black yeast-like fungus</name>
    <dbReference type="NCBI Taxonomy" id="212818"/>
    <lineage>
        <taxon>Eukaryota</taxon>
        <taxon>Fungi</taxon>
        <taxon>Dikarya</taxon>
        <taxon>Ascomycota</taxon>
        <taxon>Pezizomycotina</taxon>
        <taxon>Eurotiomycetes</taxon>
        <taxon>Chaetothyriomycetidae</taxon>
        <taxon>Chaetothyriales</taxon>
        <taxon>Herpotrichiellaceae</taxon>
        <taxon>Exophiala</taxon>
    </lineage>
</organism>
<reference evidence="1 2" key="1">
    <citation type="submission" date="2017-03" db="EMBL/GenBank/DDBJ databases">
        <title>Genomes of endolithic fungi from Antarctica.</title>
        <authorList>
            <person name="Coleine C."/>
            <person name="Masonjones S."/>
            <person name="Stajich J.E."/>
        </authorList>
    </citation>
    <scope>NUCLEOTIDE SEQUENCE [LARGE SCALE GENOMIC DNA]</scope>
    <source>
        <strain evidence="1 2">CCFEE 6314</strain>
    </source>
</reference>
<dbReference type="PANTHER" id="PTHR43591:SF24">
    <property type="entry name" value="2-METHOXY-6-POLYPRENYL-1,4-BENZOQUINOL METHYLASE, MITOCHONDRIAL"/>
    <property type="match status" value="1"/>
</dbReference>